<dbReference type="InterPro" id="IPR035897">
    <property type="entry name" value="Toll_tir_struct_dom_sf"/>
</dbReference>
<dbReference type="Gene3D" id="3.40.50.10140">
    <property type="entry name" value="Toll/interleukin-1 receptor homology (TIR) domain"/>
    <property type="match status" value="1"/>
</dbReference>
<feature type="transmembrane region" description="Helical" evidence="2">
    <location>
        <begin position="263"/>
        <end position="286"/>
    </location>
</feature>
<dbReference type="Proteomes" id="UP001596154">
    <property type="component" value="Unassembled WGS sequence"/>
</dbReference>
<dbReference type="Pfam" id="PF13676">
    <property type="entry name" value="TIR_2"/>
    <property type="match status" value="1"/>
</dbReference>
<feature type="region of interest" description="Disordered" evidence="1">
    <location>
        <begin position="478"/>
        <end position="502"/>
    </location>
</feature>
<evidence type="ECO:0000313" key="5">
    <source>
        <dbReference type="Proteomes" id="UP001596154"/>
    </source>
</evidence>
<protein>
    <submittedName>
        <fullName evidence="4">Toll/interleukin-1 receptor domain-containing protein</fullName>
    </submittedName>
</protein>
<sequence length="502" mass="56040">MATRARGGRDSGMGGIFINYRRGPCTGVVQEVRERLARHFGDDQVFLDTSSLVPGRRYPDEVRRRVADCEVLLVVVHPGWADVRDETGRRRLDLEGDWVRLEIELALGVGKTVIPLLVDGAGPPRREELPEGMGELASRQAQYLPGRRRYEALEELVGVLEAHVARTWQPVGADGRRRWRPGRWLGGVTAAAAVLLMGAVPLLLGGEGAGRAQEEPPFAFFALGWSQLLMCAPLVAVAVLWGVLRRSVHSWERELHAVTHERYAGLTFQAAAALVLAAVFAVLSTADHGPGTSLIFLGLVLVGVFRAAVYSLRARRGDEDQWARWPQALPDPASPLVLRRAVVRLEKRMREWSRPLPREQREKAEWVLQDIGEALRRLRRETRRPRLEWLRQDRPWLFSLYVLWVALNTALATAAMLTLFTAGLGSWRACLLPPTAALLAVAVALGTVDVGYRLQYWQRRALLAELARGRSRLAARVAELSSPARTRPTEPAHRTEPRREPA</sequence>
<evidence type="ECO:0000256" key="1">
    <source>
        <dbReference type="SAM" id="MobiDB-lite"/>
    </source>
</evidence>
<dbReference type="InterPro" id="IPR000157">
    <property type="entry name" value="TIR_dom"/>
</dbReference>
<reference evidence="5" key="1">
    <citation type="journal article" date="2019" name="Int. J. Syst. Evol. Microbiol.">
        <title>The Global Catalogue of Microorganisms (GCM) 10K type strain sequencing project: providing services to taxonomists for standard genome sequencing and annotation.</title>
        <authorList>
            <consortium name="The Broad Institute Genomics Platform"/>
            <consortium name="The Broad Institute Genome Sequencing Center for Infectious Disease"/>
            <person name="Wu L."/>
            <person name="Ma J."/>
        </authorList>
    </citation>
    <scope>NUCLEOTIDE SEQUENCE [LARGE SCALE GENOMIC DNA]</scope>
    <source>
        <strain evidence="5">CGMCC 4.7248</strain>
    </source>
</reference>
<keyword evidence="2" id="KW-1133">Transmembrane helix</keyword>
<keyword evidence="4" id="KW-0675">Receptor</keyword>
<feature type="transmembrane region" description="Helical" evidence="2">
    <location>
        <begin position="431"/>
        <end position="452"/>
    </location>
</feature>
<accession>A0ABW0UKS3</accession>
<dbReference type="SUPFAM" id="SSF52200">
    <property type="entry name" value="Toll/Interleukin receptor TIR domain"/>
    <property type="match status" value="1"/>
</dbReference>
<dbReference type="EMBL" id="JBHSNY010000003">
    <property type="protein sequence ID" value="MFC5633727.1"/>
    <property type="molecule type" value="Genomic_DNA"/>
</dbReference>
<feature type="transmembrane region" description="Helical" evidence="2">
    <location>
        <begin position="218"/>
        <end position="243"/>
    </location>
</feature>
<feature type="compositionally biased region" description="Basic and acidic residues" evidence="1">
    <location>
        <begin position="487"/>
        <end position="502"/>
    </location>
</feature>
<evidence type="ECO:0000313" key="4">
    <source>
        <dbReference type="EMBL" id="MFC5633727.1"/>
    </source>
</evidence>
<comment type="caution">
    <text evidence="4">The sequence shown here is derived from an EMBL/GenBank/DDBJ whole genome shotgun (WGS) entry which is preliminary data.</text>
</comment>
<dbReference type="RefSeq" id="WP_381019053.1">
    <property type="nucleotide sequence ID" value="NZ_JBHSNY010000003.1"/>
</dbReference>
<feature type="transmembrane region" description="Helical" evidence="2">
    <location>
        <begin position="396"/>
        <end position="419"/>
    </location>
</feature>
<evidence type="ECO:0000259" key="3">
    <source>
        <dbReference type="Pfam" id="PF13676"/>
    </source>
</evidence>
<keyword evidence="2" id="KW-0472">Membrane</keyword>
<name>A0ABW0UKS3_9ACTN</name>
<evidence type="ECO:0000256" key="2">
    <source>
        <dbReference type="SAM" id="Phobius"/>
    </source>
</evidence>
<feature type="transmembrane region" description="Helical" evidence="2">
    <location>
        <begin position="292"/>
        <end position="312"/>
    </location>
</feature>
<gene>
    <name evidence="4" type="ORF">ACFPZJ_07965</name>
</gene>
<proteinExistence type="predicted"/>
<feature type="transmembrane region" description="Helical" evidence="2">
    <location>
        <begin position="184"/>
        <end position="206"/>
    </location>
</feature>
<keyword evidence="2" id="KW-0812">Transmembrane</keyword>
<organism evidence="4 5">
    <name type="scientific">Streptomyces bullii</name>
    <dbReference type="NCBI Taxonomy" id="349910"/>
    <lineage>
        <taxon>Bacteria</taxon>
        <taxon>Bacillati</taxon>
        <taxon>Actinomycetota</taxon>
        <taxon>Actinomycetes</taxon>
        <taxon>Kitasatosporales</taxon>
        <taxon>Streptomycetaceae</taxon>
        <taxon>Streptomyces</taxon>
    </lineage>
</organism>
<keyword evidence="5" id="KW-1185">Reference proteome</keyword>
<feature type="domain" description="TIR" evidence="3">
    <location>
        <begin position="16"/>
        <end position="156"/>
    </location>
</feature>